<dbReference type="AlphaFoldDB" id="A0A2N6SCM7"/>
<evidence type="ECO:0008006" key="8">
    <source>
        <dbReference type="Google" id="ProtNLM"/>
    </source>
</evidence>
<dbReference type="EMBL" id="PNGT01000012">
    <property type="protein sequence ID" value="PMC51676.1"/>
    <property type="molecule type" value="Genomic_DNA"/>
</dbReference>
<name>A0A2N6SCM7_9BACL</name>
<evidence type="ECO:0000313" key="7">
    <source>
        <dbReference type="Proteomes" id="UP000235670"/>
    </source>
</evidence>
<dbReference type="OrthoDB" id="2987973at2"/>
<organism evidence="6 7">
    <name type="scientific">Gemella sanguinis</name>
    <dbReference type="NCBI Taxonomy" id="84135"/>
    <lineage>
        <taxon>Bacteria</taxon>
        <taxon>Bacillati</taxon>
        <taxon>Bacillota</taxon>
        <taxon>Bacilli</taxon>
        <taxon>Bacillales</taxon>
        <taxon>Gemellaceae</taxon>
        <taxon>Gemella</taxon>
    </lineage>
</organism>
<evidence type="ECO:0000256" key="5">
    <source>
        <dbReference type="SAM" id="Phobius"/>
    </source>
</evidence>
<dbReference type="RefSeq" id="WP_102190270.1">
    <property type="nucleotide sequence ID" value="NZ_PNGT01000012.1"/>
</dbReference>
<evidence type="ECO:0000256" key="3">
    <source>
        <dbReference type="ARBA" id="ARBA00022989"/>
    </source>
</evidence>
<dbReference type="GO" id="GO:0016020">
    <property type="term" value="C:membrane"/>
    <property type="evidence" value="ECO:0007669"/>
    <property type="project" value="UniProtKB-SubCell"/>
</dbReference>
<evidence type="ECO:0000313" key="6">
    <source>
        <dbReference type="EMBL" id="PMC51676.1"/>
    </source>
</evidence>
<comment type="caution">
    <text evidence="6">The sequence shown here is derived from an EMBL/GenBank/DDBJ whole genome shotgun (WGS) entry which is preliminary data.</text>
</comment>
<dbReference type="Proteomes" id="UP000235670">
    <property type="component" value="Unassembled WGS sequence"/>
</dbReference>
<evidence type="ECO:0000256" key="1">
    <source>
        <dbReference type="ARBA" id="ARBA00004141"/>
    </source>
</evidence>
<sequence>MGRYKIIHGFALSNDRCMKKLEKYSEEGWYFKKYLVFFMLLEKGEKKKCKYRLLYEKKFDKEREEFYAANGWQVVRNSYFWQILRGNADAVELYTDAVSEKEMWKQRIKFNSILAAIFIIVGILFTFASTYIRNNEFVDFIGGMVFGAGLTMVVIIICFCFKYLSLDKKSYNKK</sequence>
<comment type="subcellular location">
    <subcellularLocation>
        <location evidence="1">Membrane</location>
        <topology evidence="1">Multi-pass membrane protein</topology>
    </subcellularLocation>
</comment>
<feature type="transmembrane region" description="Helical" evidence="5">
    <location>
        <begin position="113"/>
        <end position="132"/>
    </location>
</feature>
<reference evidence="6 7" key="1">
    <citation type="submission" date="2017-09" db="EMBL/GenBank/DDBJ databases">
        <title>Bacterial strain isolated from the female urinary microbiota.</title>
        <authorList>
            <person name="Thomas-White K."/>
            <person name="Kumar N."/>
            <person name="Forster S."/>
            <person name="Putonti C."/>
            <person name="Lawley T."/>
            <person name="Wolfe A.J."/>
        </authorList>
    </citation>
    <scope>NUCLEOTIDE SEQUENCE [LARGE SCALE GENOMIC DNA]</scope>
    <source>
        <strain evidence="6 7">UMB0186</strain>
    </source>
</reference>
<keyword evidence="2 5" id="KW-0812">Transmembrane</keyword>
<keyword evidence="4 5" id="KW-0472">Membrane</keyword>
<feature type="transmembrane region" description="Helical" evidence="5">
    <location>
        <begin position="144"/>
        <end position="164"/>
    </location>
</feature>
<evidence type="ECO:0000256" key="4">
    <source>
        <dbReference type="ARBA" id="ARBA00023136"/>
    </source>
</evidence>
<keyword evidence="3 5" id="KW-1133">Transmembrane helix</keyword>
<accession>A0A2N6SCM7</accession>
<dbReference type="STRING" id="84135.GCA_001052115_00149"/>
<dbReference type="Gene3D" id="1.20.1080.10">
    <property type="entry name" value="Glycerol uptake facilitator protein"/>
    <property type="match status" value="1"/>
</dbReference>
<evidence type="ECO:0000256" key="2">
    <source>
        <dbReference type="ARBA" id="ARBA00022692"/>
    </source>
</evidence>
<dbReference type="InterPro" id="IPR021359">
    <property type="entry name" value="DUF2812"/>
</dbReference>
<protein>
    <recommendedName>
        <fullName evidence="8">DUF2812 domain-containing protein</fullName>
    </recommendedName>
</protein>
<dbReference type="InterPro" id="IPR023271">
    <property type="entry name" value="Aquaporin-like"/>
</dbReference>
<gene>
    <name evidence="6" type="ORF">CJ218_08545</name>
</gene>
<dbReference type="Pfam" id="PF11193">
    <property type="entry name" value="DUF2812"/>
    <property type="match status" value="1"/>
</dbReference>
<proteinExistence type="predicted"/>